<dbReference type="EMBL" id="BDGG01000001">
    <property type="protein sequence ID" value="GAU88503.1"/>
    <property type="molecule type" value="Genomic_DNA"/>
</dbReference>
<feature type="transmembrane region" description="Helical" evidence="7">
    <location>
        <begin position="84"/>
        <end position="110"/>
    </location>
</feature>
<dbReference type="Pfam" id="PF00335">
    <property type="entry name" value="Tetraspanin"/>
    <property type="match status" value="1"/>
</dbReference>
<dbReference type="PANTHER" id="PTHR19282:SF456">
    <property type="entry name" value="CD63 MOLECULE"/>
    <property type="match status" value="1"/>
</dbReference>
<keyword evidence="5 7" id="KW-0472">Membrane</keyword>
<dbReference type="OrthoDB" id="10033535at2759"/>
<evidence type="ECO:0000256" key="7">
    <source>
        <dbReference type="RuleBase" id="RU361218"/>
    </source>
</evidence>
<dbReference type="PRINTS" id="PR00259">
    <property type="entry name" value="TMFOUR"/>
</dbReference>
<feature type="transmembrane region" description="Helical" evidence="7">
    <location>
        <begin position="54"/>
        <end position="77"/>
    </location>
</feature>
<gene>
    <name evidence="8" type="primary">RvY_01190-1</name>
    <name evidence="8" type="synonym">RvY_01190.1</name>
    <name evidence="8" type="ORF">RvY_01190</name>
</gene>
<dbReference type="STRING" id="947166.A0A1D1UQ65"/>
<evidence type="ECO:0000256" key="4">
    <source>
        <dbReference type="ARBA" id="ARBA00022989"/>
    </source>
</evidence>
<accession>A0A1D1UQ65</accession>
<keyword evidence="9" id="KW-1185">Reference proteome</keyword>
<dbReference type="PANTHER" id="PTHR19282">
    <property type="entry name" value="TETRASPANIN"/>
    <property type="match status" value="1"/>
</dbReference>
<dbReference type="Proteomes" id="UP000186922">
    <property type="component" value="Unassembled WGS sequence"/>
</dbReference>
<evidence type="ECO:0000256" key="2">
    <source>
        <dbReference type="ARBA" id="ARBA00006840"/>
    </source>
</evidence>
<dbReference type="InterPro" id="IPR018499">
    <property type="entry name" value="Tetraspanin/Peripherin"/>
</dbReference>
<dbReference type="GO" id="GO:0005886">
    <property type="term" value="C:plasma membrane"/>
    <property type="evidence" value="ECO:0007669"/>
    <property type="project" value="TreeGrafter"/>
</dbReference>
<evidence type="ECO:0000256" key="6">
    <source>
        <dbReference type="PIRSR" id="PIRSR002419-1"/>
    </source>
</evidence>
<proteinExistence type="inferred from homology"/>
<keyword evidence="6" id="KW-1015">Disulfide bond</keyword>
<name>A0A1D1UQ65_RAMVA</name>
<feature type="transmembrane region" description="Helical" evidence="7">
    <location>
        <begin position="12"/>
        <end position="34"/>
    </location>
</feature>
<evidence type="ECO:0000256" key="5">
    <source>
        <dbReference type="ARBA" id="ARBA00023136"/>
    </source>
</evidence>
<dbReference type="InterPro" id="IPR000301">
    <property type="entry name" value="Tetraspanin_animals"/>
</dbReference>
<dbReference type="PIRSF" id="PIRSF002419">
    <property type="entry name" value="Tetraspanin"/>
    <property type="match status" value="1"/>
</dbReference>
<keyword evidence="4 7" id="KW-1133">Transmembrane helix</keyword>
<evidence type="ECO:0000256" key="3">
    <source>
        <dbReference type="ARBA" id="ARBA00022692"/>
    </source>
</evidence>
<sequence>MAELTSRGIKWFMISFNLLLFIFGIVLIALGAAAKAQYYDLSNYFDHNTGLGGTISPAALLIAVGVFIAALSFLGCFTAVKETYGLLVTFAVLLGILFIIQFAGAIAMYVQKDNMTRQVGPALSDMMKHYNASATQEGYNSTTTMDNLQKSWSCCGVNGYTDWYGQLKGVPQSCCIQPNCSGTSEGELTPVCGGKLPSCPVYIHGCKAPFENALEKGLKGVAGAGIAFAIIELIGLGFTAYLAKRIRSGYTYA</sequence>
<reference evidence="8 9" key="1">
    <citation type="journal article" date="2016" name="Nat. Commun.">
        <title>Extremotolerant tardigrade genome and improved radiotolerance of human cultured cells by tardigrade-unique protein.</title>
        <authorList>
            <person name="Hashimoto T."/>
            <person name="Horikawa D.D."/>
            <person name="Saito Y."/>
            <person name="Kuwahara H."/>
            <person name="Kozuka-Hata H."/>
            <person name="Shin-I T."/>
            <person name="Minakuchi Y."/>
            <person name="Ohishi K."/>
            <person name="Motoyama A."/>
            <person name="Aizu T."/>
            <person name="Enomoto A."/>
            <person name="Kondo K."/>
            <person name="Tanaka S."/>
            <person name="Hara Y."/>
            <person name="Koshikawa S."/>
            <person name="Sagara H."/>
            <person name="Miura T."/>
            <person name="Yokobori S."/>
            <person name="Miyagawa K."/>
            <person name="Suzuki Y."/>
            <person name="Kubo T."/>
            <person name="Oyama M."/>
            <person name="Kohara Y."/>
            <person name="Fujiyama A."/>
            <person name="Arakawa K."/>
            <person name="Katayama T."/>
            <person name="Toyoda A."/>
            <person name="Kunieda T."/>
        </authorList>
    </citation>
    <scope>NUCLEOTIDE SEQUENCE [LARGE SCALE GENOMIC DNA]</scope>
    <source>
        <strain evidence="8 9">YOKOZUNA-1</strain>
    </source>
</reference>
<dbReference type="SUPFAM" id="SSF48652">
    <property type="entry name" value="Tetraspanin"/>
    <property type="match status" value="1"/>
</dbReference>
<comment type="caution">
    <text evidence="8">The sequence shown here is derived from an EMBL/GenBank/DDBJ whole genome shotgun (WGS) entry which is preliminary data.</text>
</comment>
<dbReference type="AlphaFoldDB" id="A0A1D1UQ65"/>
<dbReference type="CDD" id="cd03127">
    <property type="entry name" value="tetraspanin_LEL"/>
    <property type="match status" value="1"/>
</dbReference>
<evidence type="ECO:0000313" key="8">
    <source>
        <dbReference type="EMBL" id="GAU88503.1"/>
    </source>
</evidence>
<dbReference type="InterPro" id="IPR008952">
    <property type="entry name" value="Tetraspanin_EC2_sf"/>
</dbReference>
<protein>
    <recommendedName>
        <fullName evidence="7">Tetraspanin</fullName>
    </recommendedName>
</protein>
<evidence type="ECO:0000313" key="9">
    <source>
        <dbReference type="Proteomes" id="UP000186922"/>
    </source>
</evidence>
<comment type="similarity">
    <text evidence="2 7">Belongs to the tetraspanin (TM4SF) family.</text>
</comment>
<dbReference type="Gene3D" id="1.10.1450.10">
    <property type="entry name" value="Tetraspanin"/>
    <property type="match status" value="1"/>
</dbReference>
<feature type="disulfide bond" evidence="6">
    <location>
        <begin position="155"/>
        <end position="174"/>
    </location>
</feature>
<organism evidence="8 9">
    <name type="scientific">Ramazzottius varieornatus</name>
    <name type="common">Water bear</name>
    <name type="synonym">Tardigrade</name>
    <dbReference type="NCBI Taxonomy" id="947166"/>
    <lineage>
        <taxon>Eukaryota</taxon>
        <taxon>Metazoa</taxon>
        <taxon>Ecdysozoa</taxon>
        <taxon>Tardigrada</taxon>
        <taxon>Eutardigrada</taxon>
        <taxon>Parachela</taxon>
        <taxon>Hypsibioidea</taxon>
        <taxon>Ramazzottiidae</taxon>
        <taxon>Ramazzottius</taxon>
    </lineage>
</organism>
<keyword evidence="3 7" id="KW-0812">Transmembrane</keyword>
<feature type="transmembrane region" description="Helical" evidence="7">
    <location>
        <begin position="221"/>
        <end position="243"/>
    </location>
</feature>
<comment type="subcellular location">
    <subcellularLocation>
        <location evidence="1 7">Membrane</location>
        <topology evidence="1 7">Multi-pass membrane protein</topology>
    </subcellularLocation>
</comment>
<evidence type="ECO:0000256" key="1">
    <source>
        <dbReference type="ARBA" id="ARBA00004141"/>
    </source>
</evidence>